<evidence type="ECO:0000256" key="6">
    <source>
        <dbReference type="ARBA" id="ARBA00022997"/>
    </source>
</evidence>
<evidence type="ECO:0000256" key="1">
    <source>
        <dbReference type="ARBA" id="ARBA00001362"/>
    </source>
</evidence>
<feature type="binding site" evidence="9">
    <location>
        <position position="107"/>
    </location>
    <ligand>
        <name>Zn(2+)</name>
        <dbReference type="ChEBI" id="CHEBI:29105"/>
        <note>catalytic</note>
    </ligand>
</feature>
<dbReference type="Gene3D" id="3.30.1380.10">
    <property type="match status" value="1"/>
</dbReference>
<sequence length="206" mass="23767">MSLTGLSPKIQVYPFYHQTNIAGALADCFLRESVVTKLIEAAKHLPDEHFFVVLDGYRPYEVQLELYRMIKRDIEARGEFRSEEEVAKEVAKYVAYPSPNIETPSPHMTGGAVDLTIGTASGWLDMGTDFDDFTVKAQTTWFEQLSEPDERELQIRDNRRLLYHAMTSAGFANYENEWWHYDYGNQRWAMETGQTAFYKGIGEQRS</sequence>
<keyword evidence="8 10" id="KW-0961">Cell wall biogenesis/degradation</keyword>
<keyword evidence="6 9" id="KW-0224">Dipeptidase</keyword>
<dbReference type="GO" id="GO:0071555">
    <property type="term" value="P:cell wall organization"/>
    <property type="evidence" value="ECO:0007669"/>
    <property type="project" value="UniProtKB-KW"/>
</dbReference>
<accession>A0A559K6Q3</accession>
<proteinExistence type="inferred from homology"/>
<dbReference type="GO" id="GO:0008270">
    <property type="term" value="F:zinc ion binding"/>
    <property type="evidence" value="ECO:0007669"/>
    <property type="project" value="UniProtKB-UniRule"/>
</dbReference>
<evidence type="ECO:0000256" key="3">
    <source>
        <dbReference type="ARBA" id="ARBA00022723"/>
    </source>
</evidence>
<dbReference type="HAMAP" id="MF_01924">
    <property type="entry name" value="A_A_dipeptidase"/>
    <property type="match status" value="1"/>
</dbReference>
<feature type="binding site" evidence="9">
    <location>
        <position position="180"/>
    </location>
    <ligand>
        <name>Zn(2+)</name>
        <dbReference type="ChEBI" id="CHEBI:29105"/>
        <note>catalytic</note>
    </ligand>
</feature>
<keyword evidence="4 9" id="KW-0378">Hydrolase</keyword>
<dbReference type="GO" id="GO:0006508">
    <property type="term" value="P:proteolysis"/>
    <property type="evidence" value="ECO:0007669"/>
    <property type="project" value="UniProtKB-KW"/>
</dbReference>
<comment type="similarity">
    <text evidence="9 10">Belongs to the peptidase M15D family.</text>
</comment>
<feature type="active site" description="Proton donor/acceptor" evidence="9">
    <location>
        <position position="177"/>
    </location>
</feature>
<feature type="binding site" evidence="9">
    <location>
        <position position="114"/>
    </location>
    <ligand>
        <name>Zn(2+)</name>
        <dbReference type="ChEBI" id="CHEBI:29105"/>
        <note>catalytic</note>
    </ligand>
</feature>
<feature type="site" description="Transition state stabilizer" evidence="9">
    <location>
        <position position="58"/>
    </location>
</feature>
<dbReference type="InterPro" id="IPR009045">
    <property type="entry name" value="Zn_M74/Hedgehog-like"/>
</dbReference>
<keyword evidence="5 9" id="KW-0862">Zinc</keyword>
<dbReference type="PANTHER" id="PTHR43126:SF2">
    <property type="entry name" value="D-ALANYL-D-ALANINE DIPEPTIDASE"/>
    <property type="match status" value="1"/>
</dbReference>
<comment type="cofactor">
    <cofactor evidence="9">
        <name>Zn(2+)</name>
        <dbReference type="ChEBI" id="CHEBI:29105"/>
    </cofactor>
    <text evidence="9">Binds 1 zinc ion per subunit.</text>
</comment>
<comment type="catalytic activity">
    <reaction evidence="1 9 10">
        <text>D-alanyl-D-alanine + H2O = 2 D-alanine</text>
        <dbReference type="Rhea" id="RHEA:20661"/>
        <dbReference type="ChEBI" id="CHEBI:15377"/>
        <dbReference type="ChEBI" id="CHEBI:57416"/>
        <dbReference type="ChEBI" id="CHEBI:57822"/>
        <dbReference type="EC" id="3.4.13.22"/>
    </reaction>
</comment>
<evidence type="ECO:0000256" key="8">
    <source>
        <dbReference type="ARBA" id="ARBA00023316"/>
    </source>
</evidence>
<dbReference type="Pfam" id="PF01427">
    <property type="entry name" value="Peptidase_M15"/>
    <property type="match status" value="1"/>
</dbReference>
<evidence type="ECO:0000313" key="12">
    <source>
        <dbReference type="Proteomes" id="UP000317036"/>
    </source>
</evidence>
<dbReference type="SUPFAM" id="SSF55166">
    <property type="entry name" value="Hedgehog/DD-peptidase"/>
    <property type="match status" value="1"/>
</dbReference>
<name>A0A559K6Q3_9BACL</name>
<comment type="function">
    <text evidence="9 10">Catalyzes hydrolysis of the D-alanyl-D-alanine dipeptide.</text>
</comment>
<evidence type="ECO:0000256" key="10">
    <source>
        <dbReference type="PIRNR" id="PIRNR026671"/>
    </source>
</evidence>
<dbReference type="OrthoDB" id="9801430at2"/>
<evidence type="ECO:0000256" key="2">
    <source>
        <dbReference type="ARBA" id="ARBA00022670"/>
    </source>
</evidence>
<keyword evidence="3 9" id="KW-0479">Metal-binding</keyword>
<dbReference type="CDD" id="cd14843">
    <property type="entry name" value="D-Ala-D-Ala_dipeptidase_like"/>
    <property type="match status" value="1"/>
</dbReference>
<keyword evidence="7 9" id="KW-0482">Metalloprotease</keyword>
<keyword evidence="2 9" id="KW-0645">Protease</keyword>
<dbReference type="GO" id="GO:0008237">
    <property type="term" value="F:metallopeptidase activity"/>
    <property type="evidence" value="ECO:0007669"/>
    <property type="project" value="UniProtKB-KW"/>
</dbReference>
<organism evidence="11 12">
    <name type="scientific">Paenibacillus cremeus</name>
    <dbReference type="NCBI Taxonomy" id="2163881"/>
    <lineage>
        <taxon>Bacteria</taxon>
        <taxon>Bacillati</taxon>
        <taxon>Bacillota</taxon>
        <taxon>Bacilli</taxon>
        <taxon>Bacillales</taxon>
        <taxon>Paenibacillaceae</taxon>
        <taxon>Paenibacillus</taxon>
    </lineage>
</organism>
<dbReference type="EMBL" id="VNJI01000032">
    <property type="protein sequence ID" value="TVY07787.1"/>
    <property type="molecule type" value="Genomic_DNA"/>
</dbReference>
<evidence type="ECO:0000256" key="7">
    <source>
        <dbReference type="ARBA" id="ARBA00023049"/>
    </source>
</evidence>
<keyword evidence="12" id="KW-1185">Reference proteome</keyword>
<evidence type="ECO:0000313" key="11">
    <source>
        <dbReference type="EMBL" id="TVY07787.1"/>
    </source>
</evidence>
<dbReference type="EC" id="3.4.13.22" evidence="9 10"/>
<dbReference type="PANTHER" id="PTHR43126">
    <property type="entry name" value="D-ALANYL-D-ALANINE DIPEPTIDASE"/>
    <property type="match status" value="1"/>
</dbReference>
<dbReference type="PIRSF" id="PIRSF026671">
    <property type="entry name" value="AA_dipeptidase"/>
    <property type="match status" value="1"/>
</dbReference>
<comment type="caution">
    <text evidence="11">The sequence shown here is derived from an EMBL/GenBank/DDBJ whole genome shotgun (WGS) entry which is preliminary data.</text>
</comment>
<dbReference type="InterPro" id="IPR000755">
    <property type="entry name" value="A_A_dipeptidase"/>
</dbReference>
<evidence type="ECO:0000256" key="9">
    <source>
        <dbReference type="HAMAP-Rule" id="MF_01924"/>
    </source>
</evidence>
<reference evidence="11 12" key="1">
    <citation type="submission" date="2019-07" db="EMBL/GenBank/DDBJ databases">
        <authorList>
            <person name="Kim J."/>
        </authorList>
    </citation>
    <scope>NUCLEOTIDE SEQUENCE [LARGE SCALE GENOMIC DNA]</scope>
    <source>
        <strain evidence="11 12">JC52</strain>
    </source>
</reference>
<gene>
    <name evidence="11" type="ORF">FPZ49_22200</name>
</gene>
<evidence type="ECO:0000256" key="5">
    <source>
        <dbReference type="ARBA" id="ARBA00022833"/>
    </source>
</evidence>
<dbReference type="GO" id="GO:0160237">
    <property type="term" value="F:D-Ala-D-Ala dipeptidase activity"/>
    <property type="evidence" value="ECO:0007669"/>
    <property type="project" value="UniProtKB-EC"/>
</dbReference>
<dbReference type="Proteomes" id="UP000317036">
    <property type="component" value="Unassembled WGS sequence"/>
</dbReference>
<protein>
    <recommendedName>
        <fullName evidence="9 10">D-alanyl-D-alanine dipeptidase</fullName>
        <shortName evidence="9 10">D-Ala-D-Ala dipeptidase</shortName>
        <ecNumber evidence="9 10">3.4.13.22</ecNumber>
    </recommendedName>
</protein>
<dbReference type="AlphaFoldDB" id="A0A559K6Q3"/>
<evidence type="ECO:0000256" key="4">
    <source>
        <dbReference type="ARBA" id="ARBA00022801"/>
    </source>
</evidence>